<evidence type="ECO:0000313" key="3">
    <source>
        <dbReference type="Proteomes" id="UP000322876"/>
    </source>
</evidence>
<keyword evidence="3" id="KW-1185">Reference proteome</keyword>
<feature type="domain" description="Peptidase C45 hydrolase" evidence="1">
    <location>
        <begin position="121"/>
        <end position="346"/>
    </location>
</feature>
<dbReference type="RefSeq" id="WP_149265697.1">
    <property type="nucleotide sequence ID" value="NZ_VFJB01000003.1"/>
</dbReference>
<dbReference type="InterPro" id="IPR005079">
    <property type="entry name" value="Peptidase_C45_hydrolase"/>
</dbReference>
<proteinExistence type="predicted"/>
<comment type="caution">
    <text evidence="2">The sequence shown here is derived from an EMBL/GenBank/DDBJ whole genome shotgun (WGS) entry which is preliminary data.</text>
</comment>
<dbReference type="Proteomes" id="UP000322876">
    <property type="component" value="Unassembled WGS sequence"/>
</dbReference>
<accession>A0A5A8F4P8</accession>
<protein>
    <recommendedName>
        <fullName evidence="1">Peptidase C45 hydrolase domain-containing protein</fullName>
    </recommendedName>
</protein>
<dbReference type="AlphaFoldDB" id="A0A5A8F4P8"/>
<sequence>MNLWHVKNENDLAATQNKETFLFFQNLLHNSLKLTANNSVAYLINNFVKILVYKIKKNLSQEYLNFLKIYATANNISLNNLLLAVSFPDIFSYMLSKTGSKMYLNIPHVFLGCSTLLLPTENGVLHCRNLDYFGGKLWTSNHAVMLLNFPNMIKSINITTMGLPVVGITSLNEAGISLSVHMLFTKEVNINGSLVTDLAFQVITKATNISDVLKIVKDKPTVSGWAFIVFSHKENKGVLIEFNGKKTCIKELNSLPFIYNNFYMTREQQSSELYPSYIWIQNNFYRNNHLKRLLSDKQTFSLKDAIKIISDTSDYHHGNKDPFGHTVANSFTVTSAIFDVNNERLSLGENHSPAGVGINKIYDLSKIFNGELDEIDKINIIQDEKKRAFYNAVVSVMDILYTNQDYEKCINILDKLGENLNDSYFTLLLYAILLIKKEDFIRAKEKLYKALEKTYLDSYRLGMIKLLVAAIEDFTGKKKIATELYADILQNHRFVDLNILTLKLYTKGVDKNFFKKVVPNFFLSHFLII</sequence>
<name>A0A5A8F4P8_9BACT</name>
<dbReference type="Pfam" id="PF03417">
    <property type="entry name" value="AAT"/>
    <property type="match status" value="1"/>
</dbReference>
<evidence type="ECO:0000259" key="1">
    <source>
        <dbReference type="Pfam" id="PF03417"/>
    </source>
</evidence>
<evidence type="ECO:0000313" key="2">
    <source>
        <dbReference type="EMBL" id="KAA0258937.1"/>
    </source>
</evidence>
<dbReference type="OrthoDB" id="9772543at2"/>
<gene>
    <name evidence="2" type="ORF">FHQ18_03035</name>
</gene>
<dbReference type="EMBL" id="VFJB01000003">
    <property type="protein sequence ID" value="KAA0258937.1"/>
    <property type="molecule type" value="Genomic_DNA"/>
</dbReference>
<organism evidence="2 3">
    <name type="scientific">Deferribacter autotrophicus</name>
    <dbReference type="NCBI Taxonomy" id="500465"/>
    <lineage>
        <taxon>Bacteria</taxon>
        <taxon>Pseudomonadati</taxon>
        <taxon>Deferribacterota</taxon>
        <taxon>Deferribacteres</taxon>
        <taxon>Deferribacterales</taxon>
        <taxon>Deferribacteraceae</taxon>
        <taxon>Deferribacter</taxon>
    </lineage>
</organism>
<reference evidence="2 3" key="1">
    <citation type="submission" date="2019-06" db="EMBL/GenBank/DDBJ databases">
        <title>Genomic insights into carbon and energy metabolism of Deferribacter autotrophicus revealed new metabolic traits in the phylum Deferribacteres.</title>
        <authorList>
            <person name="Slobodkin A.I."/>
            <person name="Slobodkina G.B."/>
            <person name="Allioux M."/>
            <person name="Alain K."/>
            <person name="Jebbar M."/>
            <person name="Shadrin V."/>
            <person name="Kublanov I.V."/>
            <person name="Toshchakov S.V."/>
            <person name="Bonch-Osmolovskaya E.A."/>
        </authorList>
    </citation>
    <scope>NUCLEOTIDE SEQUENCE [LARGE SCALE GENOMIC DNA]</scope>
    <source>
        <strain evidence="2 3">SL50</strain>
    </source>
</reference>
<dbReference type="Gene3D" id="3.60.60.10">
    <property type="entry name" value="Penicillin V Acylase, Chain A"/>
    <property type="match status" value="1"/>
</dbReference>